<evidence type="ECO:0000313" key="1">
    <source>
        <dbReference type="EMBL" id="QBD79750.1"/>
    </source>
</evidence>
<evidence type="ECO:0000313" key="2">
    <source>
        <dbReference type="Proteomes" id="UP000290365"/>
    </source>
</evidence>
<sequence>MTYPLGWSLLTQTVVRRERWPGGNTAKAIPLVHPGQEVSPDQPVLRLEHAGSISSMQTLPHLSLSAAPDKTGQGSSNNGTGGTETILAGLYGRVVDITHRGGVIIESRASLLQGTIGVGNQVAGVLTMWHATSSGQLPRSIPPGAILVIPGPLNFALLHMAMNSGIAGVIASSISTRDLEGFLHTDLIRLIDCSHIEQALIPLPHLTLCLTEGLGTVAMPTRIMNLLSQHEGSMVLLSGTTSVREGIFPELIISLPSQENQQSFQPIQPDPTPVLGAQVRICGGEREGTIGIIDYLFTYEQVFSSGIRARAARLRMEDGSALIVPITVVERIG</sequence>
<dbReference type="RefSeq" id="WP_129890816.1">
    <property type="nucleotide sequence ID" value="NZ_CP035758.1"/>
</dbReference>
<dbReference type="AlphaFoldDB" id="A0A4P6JWJ3"/>
<accession>A0A4P6JWJ3</accession>
<dbReference type="EMBL" id="CP035758">
    <property type="protein sequence ID" value="QBD79750.1"/>
    <property type="molecule type" value="Genomic_DNA"/>
</dbReference>
<protein>
    <recommendedName>
        <fullName evidence="3">KOW domain-containing protein</fullName>
    </recommendedName>
</protein>
<keyword evidence="2" id="KW-1185">Reference proteome</keyword>
<dbReference type="Proteomes" id="UP000290365">
    <property type="component" value="Chromosome"/>
</dbReference>
<dbReference type="KEGG" id="kbs:EPA93_28735"/>
<dbReference type="OrthoDB" id="142074at2"/>
<reference evidence="1 2" key="1">
    <citation type="submission" date="2019-01" db="EMBL/GenBank/DDBJ databases">
        <title>Ktedonosporobacter rubrisoli SCAWS-G2.</title>
        <authorList>
            <person name="Huang Y."/>
            <person name="Yan B."/>
        </authorList>
    </citation>
    <scope>NUCLEOTIDE SEQUENCE [LARGE SCALE GENOMIC DNA]</scope>
    <source>
        <strain evidence="1 2">SCAWS-G2</strain>
    </source>
</reference>
<organism evidence="1 2">
    <name type="scientific">Ktedonosporobacter rubrisoli</name>
    <dbReference type="NCBI Taxonomy" id="2509675"/>
    <lineage>
        <taxon>Bacteria</taxon>
        <taxon>Bacillati</taxon>
        <taxon>Chloroflexota</taxon>
        <taxon>Ktedonobacteria</taxon>
        <taxon>Ktedonobacterales</taxon>
        <taxon>Ktedonosporobacteraceae</taxon>
        <taxon>Ktedonosporobacter</taxon>
    </lineage>
</organism>
<evidence type="ECO:0008006" key="3">
    <source>
        <dbReference type="Google" id="ProtNLM"/>
    </source>
</evidence>
<name>A0A4P6JWJ3_KTERU</name>
<proteinExistence type="predicted"/>
<gene>
    <name evidence="1" type="ORF">EPA93_28735</name>
</gene>